<evidence type="ECO:0000256" key="2">
    <source>
        <dbReference type="ARBA" id="ARBA00022692"/>
    </source>
</evidence>
<dbReference type="EMBL" id="JARKHS020016471">
    <property type="protein sequence ID" value="KAK8773675.1"/>
    <property type="molecule type" value="Genomic_DNA"/>
</dbReference>
<gene>
    <name evidence="6" type="ORF">V5799_011795</name>
</gene>
<dbReference type="GO" id="GO:0016020">
    <property type="term" value="C:membrane"/>
    <property type="evidence" value="ECO:0007669"/>
    <property type="project" value="UniProtKB-SubCell"/>
</dbReference>
<dbReference type="InterPro" id="IPR005828">
    <property type="entry name" value="MFS_sugar_transport-like"/>
</dbReference>
<dbReference type="SUPFAM" id="SSF103473">
    <property type="entry name" value="MFS general substrate transporter"/>
    <property type="match status" value="1"/>
</dbReference>
<accession>A0AAQ4EFT0</accession>
<comment type="caution">
    <text evidence="6">The sequence shown here is derived from an EMBL/GenBank/DDBJ whole genome shotgun (WGS) entry which is preliminary data.</text>
</comment>
<keyword evidence="7" id="KW-1185">Reference proteome</keyword>
<dbReference type="GO" id="GO:0022857">
    <property type="term" value="F:transmembrane transporter activity"/>
    <property type="evidence" value="ECO:0007669"/>
    <property type="project" value="InterPro"/>
</dbReference>
<feature type="transmembrane region" description="Helical" evidence="5">
    <location>
        <begin position="6"/>
        <end position="30"/>
    </location>
</feature>
<dbReference type="Pfam" id="PF00083">
    <property type="entry name" value="Sugar_tr"/>
    <property type="match status" value="1"/>
</dbReference>
<evidence type="ECO:0000256" key="4">
    <source>
        <dbReference type="ARBA" id="ARBA00023136"/>
    </source>
</evidence>
<evidence type="ECO:0000313" key="7">
    <source>
        <dbReference type="Proteomes" id="UP001321473"/>
    </source>
</evidence>
<protein>
    <recommendedName>
        <fullName evidence="8">Organic cation/carnitine transporter</fullName>
    </recommendedName>
</protein>
<evidence type="ECO:0000256" key="1">
    <source>
        <dbReference type="ARBA" id="ARBA00004141"/>
    </source>
</evidence>
<reference evidence="6 7" key="1">
    <citation type="journal article" date="2023" name="Arcadia Sci">
        <title>De novo assembly of a long-read Amblyomma americanum tick genome.</title>
        <authorList>
            <person name="Chou S."/>
            <person name="Poskanzer K.E."/>
            <person name="Rollins M."/>
            <person name="Thuy-Boun P.S."/>
        </authorList>
    </citation>
    <scope>NUCLEOTIDE SEQUENCE [LARGE SCALE GENOMIC DNA]</scope>
    <source>
        <strain evidence="6">F_SG_1</strain>
        <tissue evidence="6">Salivary glands</tissue>
    </source>
</reference>
<dbReference type="Proteomes" id="UP001321473">
    <property type="component" value="Unassembled WGS sequence"/>
</dbReference>
<evidence type="ECO:0000256" key="5">
    <source>
        <dbReference type="SAM" id="Phobius"/>
    </source>
</evidence>
<evidence type="ECO:0008006" key="8">
    <source>
        <dbReference type="Google" id="ProtNLM"/>
    </source>
</evidence>
<keyword evidence="3 5" id="KW-1133">Transmembrane helix</keyword>
<evidence type="ECO:0000256" key="3">
    <source>
        <dbReference type="ARBA" id="ARBA00022989"/>
    </source>
</evidence>
<keyword evidence="4 5" id="KW-0472">Membrane</keyword>
<dbReference type="InterPro" id="IPR036259">
    <property type="entry name" value="MFS_trans_sf"/>
</dbReference>
<name>A0AAQ4EFT0_AMBAM</name>
<dbReference type="AlphaFoldDB" id="A0AAQ4EFT0"/>
<feature type="non-terminal residue" evidence="6">
    <location>
        <position position="1"/>
    </location>
</feature>
<feature type="non-terminal residue" evidence="6">
    <location>
        <position position="132"/>
    </location>
</feature>
<sequence>VLSTLLYYNLTYTSILLGSNPYLSFVVMACMEYPQKFISIIFINYMKRRTAYVFLYVSAALCSLAVIFVPPGIWWVQLCFMLMTKLFSSCASSVNFIQISELYPTQVRTLATGWTVTTSRIGAILAPFTKEL</sequence>
<dbReference type="PANTHER" id="PTHR24064">
    <property type="entry name" value="SOLUTE CARRIER FAMILY 22 MEMBER"/>
    <property type="match status" value="1"/>
</dbReference>
<comment type="subcellular location">
    <subcellularLocation>
        <location evidence="1">Membrane</location>
        <topology evidence="1">Multi-pass membrane protein</topology>
    </subcellularLocation>
</comment>
<feature type="transmembrane region" description="Helical" evidence="5">
    <location>
        <begin position="51"/>
        <end position="69"/>
    </location>
</feature>
<proteinExistence type="predicted"/>
<keyword evidence="2 5" id="KW-0812">Transmembrane</keyword>
<dbReference type="Gene3D" id="1.20.1250.20">
    <property type="entry name" value="MFS general substrate transporter like domains"/>
    <property type="match status" value="1"/>
</dbReference>
<evidence type="ECO:0000313" key="6">
    <source>
        <dbReference type="EMBL" id="KAK8773675.1"/>
    </source>
</evidence>
<organism evidence="6 7">
    <name type="scientific">Amblyomma americanum</name>
    <name type="common">Lone star tick</name>
    <dbReference type="NCBI Taxonomy" id="6943"/>
    <lineage>
        <taxon>Eukaryota</taxon>
        <taxon>Metazoa</taxon>
        <taxon>Ecdysozoa</taxon>
        <taxon>Arthropoda</taxon>
        <taxon>Chelicerata</taxon>
        <taxon>Arachnida</taxon>
        <taxon>Acari</taxon>
        <taxon>Parasitiformes</taxon>
        <taxon>Ixodida</taxon>
        <taxon>Ixodoidea</taxon>
        <taxon>Ixodidae</taxon>
        <taxon>Amblyomminae</taxon>
        <taxon>Amblyomma</taxon>
    </lineage>
</organism>